<gene>
    <name evidence="1" type="ORF">NPIL_674461</name>
</gene>
<keyword evidence="2" id="KW-1185">Reference proteome</keyword>
<organism evidence="1 2">
    <name type="scientific">Nephila pilipes</name>
    <name type="common">Giant wood spider</name>
    <name type="synonym">Nephila maculata</name>
    <dbReference type="NCBI Taxonomy" id="299642"/>
    <lineage>
        <taxon>Eukaryota</taxon>
        <taxon>Metazoa</taxon>
        <taxon>Ecdysozoa</taxon>
        <taxon>Arthropoda</taxon>
        <taxon>Chelicerata</taxon>
        <taxon>Arachnida</taxon>
        <taxon>Araneae</taxon>
        <taxon>Araneomorphae</taxon>
        <taxon>Entelegynae</taxon>
        <taxon>Araneoidea</taxon>
        <taxon>Nephilidae</taxon>
        <taxon>Nephila</taxon>
    </lineage>
</organism>
<dbReference type="Proteomes" id="UP000887013">
    <property type="component" value="Unassembled WGS sequence"/>
</dbReference>
<protein>
    <submittedName>
        <fullName evidence="1">Uncharacterized protein</fullName>
    </submittedName>
</protein>
<name>A0A8X6N4I6_NEPPI</name>
<evidence type="ECO:0000313" key="2">
    <source>
        <dbReference type="Proteomes" id="UP000887013"/>
    </source>
</evidence>
<accession>A0A8X6N4I6</accession>
<evidence type="ECO:0000313" key="1">
    <source>
        <dbReference type="EMBL" id="GFS93654.1"/>
    </source>
</evidence>
<comment type="caution">
    <text evidence="1">The sequence shown here is derived from an EMBL/GenBank/DDBJ whole genome shotgun (WGS) entry which is preliminary data.</text>
</comment>
<dbReference type="EMBL" id="BMAW01005341">
    <property type="protein sequence ID" value="GFS93654.1"/>
    <property type="molecule type" value="Genomic_DNA"/>
</dbReference>
<reference evidence="1" key="1">
    <citation type="submission" date="2020-08" db="EMBL/GenBank/DDBJ databases">
        <title>Multicomponent nature underlies the extraordinary mechanical properties of spider dragline silk.</title>
        <authorList>
            <person name="Kono N."/>
            <person name="Nakamura H."/>
            <person name="Mori M."/>
            <person name="Yoshida Y."/>
            <person name="Ohtoshi R."/>
            <person name="Malay A.D."/>
            <person name="Moran D.A.P."/>
            <person name="Tomita M."/>
            <person name="Numata K."/>
            <person name="Arakawa K."/>
        </authorList>
    </citation>
    <scope>NUCLEOTIDE SEQUENCE</scope>
</reference>
<dbReference type="AlphaFoldDB" id="A0A8X6N4I6"/>
<sequence>MKYGESFFSPIFKTESLQKTIWMLCIMRGENDIEIHLCRLDNEGPEKVTVNIHVFIEMDGSVVANYKNNAIFCKLKTINYSYFEEQNDIVSKSTFMPNSSVTAHCKLWQNDAVGADTSQIFASTIISIHQRFFVWVIENLNSIGQDFRNTLLVKENFEVAEELVTFDLVLTVEQDYVKVFSLTTHKVKYPALLKWHLFDTKGNKVDIVQNKDNLLNSDGPLVIIPKDFCPEGGVLSLHCECTFSTGIQFSGIVKTISEIYSPQANTVDVKPFSYINAQKKTD</sequence>
<proteinExistence type="predicted"/>